<keyword evidence="3" id="KW-0285">Flavoprotein</keyword>
<dbReference type="GO" id="GO:0003995">
    <property type="term" value="F:acyl-CoA dehydrogenase activity"/>
    <property type="evidence" value="ECO:0007669"/>
    <property type="project" value="TreeGrafter"/>
</dbReference>
<evidence type="ECO:0000256" key="3">
    <source>
        <dbReference type="ARBA" id="ARBA00022630"/>
    </source>
</evidence>
<reference evidence="9 10" key="1">
    <citation type="journal article" date="2015" name="J. Microbiol.">
        <title>Sphingosinicella ginsenosidimutans sp. nov., with ginsenoside converting activity.</title>
        <authorList>
            <person name="Kim J.K."/>
            <person name="Kang M.S."/>
            <person name="Park S.C."/>
            <person name="Kim K.M."/>
            <person name="Choi K."/>
            <person name="Yoon M.H."/>
            <person name="Im W.T."/>
        </authorList>
    </citation>
    <scope>NUCLEOTIDE SEQUENCE [LARGE SCALE GENOMIC DNA]</scope>
    <source>
        <strain evidence="9 10">BS-11</strain>
    </source>
</reference>
<dbReference type="InterPro" id="IPR036250">
    <property type="entry name" value="AcylCo_DH-like_C"/>
</dbReference>
<dbReference type="InterPro" id="IPR037069">
    <property type="entry name" value="AcylCoA_DH/ox_N_sf"/>
</dbReference>
<dbReference type="InterPro" id="IPR009100">
    <property type="entry name" value="AcylCoA_DH/oxidase_NM_dom_sf"/>
</dbReference>
<dbReference type="GO" id="GO:0050660">
    <property type="term" value="F:flavin adenine dinucleotide binding"/>
    <property type="evidence" value="ECO:0007669"/>
    <property type="project" value="InterPro"/>
</dbReference>
<evidence type="ECO:0000313" key="9">
    <source>
        <dbReference type="EMBL" id="TXC62564.1"/>
    </source>
</evidence>
<dbReference type="PANTHER" id="PTHR43884">
    <property type="entry name" value="ACYL-COA DEHYDROGENASE"/>
    <property type="match status" value="1"/>
</dbReference>
<gene>
    <name evidence="9" type="ORF">FRZ32_02155</name>
</gene>
<dbReference type="AlphaFoldDB" id="A0A5C6TQB9"/>
<feature type="region of interest" description="Disordered" evidence="6">
    <location>
        <begin position="1"/>
        <end position="32"/>
    </location>
</feature>
<evidence type="ECO:0000256" key="5">
    <source>
        <dbReference type="ARBA" id="ARBA00023002"/>
    </source>
</evidence>
<evidence type="ECO:0000256" key="1">
    <source>
        <dbReference type="ARBA" id="ARBA00001974"/>
    </source>
</evidence>
<evidence type="ECO:0000256" key="2">
    <source>
        <dbReference type="ARBA" id="ARBA00009347"/>
    </source>
</evidence>
<organism evidence="9 10">
    <name type="scientific">Allosphingosinicella ginsenosidimutans</name>
    <dbReference type="NCBI Taxonomy" id="1176539"/>
    <lineage>
        <taxon>Bacteria</taxon>
        <taxon>Pseudomonadati</taxon>
        <taxon>Pseudomonadota</taxon>
        <taxon>Alphaproteobacteria</taxon>
        <taxon>Sphingomonadales</taxon>
        <taxon>Sphingomonadaceae</taxon>
        <taxon>Allosphingosinicella</taxon>
    </lineage>
</organism>
<evidence type="ECO:0000313" key="10">
    <source>
        <dbReference type="Proteomes" id="UP000321249"/>
    </source>
</evidence>
<dbReference type="Proteomes" id="UP000321249">
    <property type="component" value="Unassembled WGS sequence"/>
</dbReference>
<feature type="domain" description="Acyl-CoA dehydrogenase/oxidase N-terminal" evidence="8">
    <location>
        <begin position="46"/>
        <end position="123"/>
    </location>
</feature>
<name>A0A5C6TQB9_9SPHN</name>
<dbReference type="EMBL" id="VOQQ01000001">
    <property type="protein sequence ID" value="TXC62564.1"/>
    <property type="molecule type" value="Genomic_DNA"/>
</dbReference>
<dbReference type="Gene3D" id="1.10.540.10">
    <property type="entry name" value="Acyl-CoA dehydrogenase/oxidase, N-terminal domain"/>
    <property type="match status" value="1"/>
</dbReference>
<feature type="compositionally biased region" description="Basic residues" evidence="6">
    <location>
        <begin position="15"/>
        <end position="29"/>
    </location>
</feature>
<protein>
    <recommendedName>
        <fullName evidence="11">Acyl-CoA dehydrogenase</fullName>
    </recommendedName>
</protein>
<evidence type="ECO:0000256" key="6">
    <source>
        <dbReference type="SAM" id="MobiDB-lite"/>
    </source>
</evidence>
<keyword evidence="10" id="KW-1185">Reference proteome</keyword>
<proteinExistence type="inferred from homology"/>
<comment type="caution">
    <text evidence="9">The sequence shown here is derived from an EMBL/GenBank/DDBJ whole genome shotgun (WGS) entry which is preliminary data.</text>
</comment>
<evidence type="ECO:0000259" key="8">
    <source>
        <dbReference type="Pfam" id="PF02771"/>
    </source>
</evidence>
<dbReference type="Pfam" id="PF02771">
    <property type="entry name" value="Acyl-CoA_dh_N"/>
    <property type="match status" value="1"/>
</dbReference>
<dbReference type="Pfam" id="PF00441">
    <property type="entry name" value="Acyl-CoA_dh_1"/>
    <property type="match status" value="1"/>
</dbReference>
<accession>A0A5C6TQB9</accession>
<evidence type="ECO:0000259" key="7">
    <source>
        <dbReference type="Pfam" id="PF00441"/>
    </source>
</evidence>
<keyword evidence="4" id="KW-0274">FAD</keyword>
<dbReference type="SUPFAM" id="SSF56645">
    <property type="entry name" value="Acyl-CoA dehydrogenase NM domain-like"/>
    <property type="match status" value="1"/>
</dbReference>
<dbReference type="InterPro" id="IPR009075">
    <property type="entry name" value="AcylCo_DH/oxidase_C"/>
</dbReference>
<dbReference type="Gene3D" id="1.20.140.10">
    <property type="entry name" value="Butyryl-CoA Dehydrogenase, subunit A, domain 3"/>
    <property type="match status" value="1"/>
</dbReference>
<dbReference type="PANTHER" id="PTHR43884:SF20">
    <property type="entry name" value="ACYL-COA DEHYDROGENASE FADE28"/>
    <property type="match status" value="1"/>
</dbReference>
<keyword evidence="5" id="KW-0560">Oxidoreductase</keyword>
<feature type="domain" description="Acyl-CoA dehydrogenase/oxidase C-terminal" evidence="7">
    <location>
        <begin position="217"/>
        <end position="345"/>
    </location>
</feature>
<dbReference type="InterPro" id="IPR013786">
    <property type="entry name" value="AcylCoA_DH/ox_N"/>
</dbReference>
<evidence type="ECO:0000256" key="4">
    <source>
        <dbReference type="ARBA" id="ARBA00022827"/>
    </source>
</evidence>
<sequence length="356" mass="37876">MGLPLSRRVQTFDRGRHHRDSPQHRRRARPWPAAGHEMIDLLPNGEEQALAENFAQVLAAEAPLARLHQGTDADHALIRQLAGLGWAGLGVPVDRGGLGCGAVEEILLMREAGRQLVGPRLAATMLAAHLAQEPTPFIDGSRGASLAIPAGDGSWYRFDHRPGDACIAAGEGLALVEEGAFANPVASRAIDDSVILERGTLNAPAGDDFASRRFALWVAAILVGTAEAARDMAVAYAKVREQFGQPIGAFQAIKHRCADMALRCEAAWAQTSFAALALGGQRSDAAFQVSAARLIAGDAALQNSRGNVQVHGGIGFTEECDAQLFVRRTQLWLHIAGSSRAHQRILLACQPPGIEA</sequence>
<evidence type="ECO:0008006" key="11">
    <source>
        <dbReference type="Google" id="ProtNLM"/>
    </source>
</evidence>
<comment type="similarity">
    <text evidence="2">Belongs to the acyl-CoA dehydrogenase family.</text>
</comment>
<comment type="cofactor">
    <cofactor evidence="1">
        <name>FAD</name>
        <dbReference type="ChEBI" id="CHEBI:57692"/>
    </cofactor>
</comment>
<dbReference type="SUPFAM" id="SSF47203">
    <property type="entry name" value="Acyl-CoA dehydrogenase C-terminal domain-like"/>
    <property type="match status" value="1"/>
</dbReference>